<dbReference type="PRINTS" id="PR00465">
    <property type="entry name" value="EP450IV"/>
</dbReference>
<organism evidence="8 9">
    <name type="scientific">Lepraria neglecta</name>
    <dbReference type="NCBI Taxonomy" id="209136"/>
    <lineage>
        <taxon>Eukaryota</taxon>
        <taxon>Fungi</taxon>
        <taxon>Dikarya</taxon>
        <taxon>Ascomycota</taxon>
        <taxon>Pezizomycotina</taxon>
        <taxon>Lecanoromycetes</taxon>
        <taxon>OSLEUM clade</taxon>
        <taxon>Lecanoromycetidae</taxon>
        <taxon>Lecanorales</taxon>
        <taxon>Lecanorineae</taxon>
        <taxon>Stereocaulaceae</taxon>
        <taxon>Lepraria</taxon>
    </lineage>
</organism>
<comment type="cofactor">
    <cofactor evidence="1 6">
        <name>heme</name>
        <dbReference type="ChEBI" id="CHEBI:30413"/>
    </cofactor>
</comment>
<reference evidence="8" key="1">
    <citation type="submission" date="2022-11" db="EMBL/GenBank/DDBJ databases">
        <title>Chromosomal genome sequence assembly and mating type (MAT) locus characterization of the leprose asexual lichenized fungus Lepraria neglecta (Nyl.) Erichsen.</title>
        <authorList>
            <person name="Allen J.L."/>
            <person name="Pfeffer B."/>
        </authorList>
    </citation>
    <scope>NUCLEOTIDE SEQUENCE</scope>
    <source>
        <strain evidence="8">Allen 5258</strain>
    </source>
</reference>
<evidence type="ECO:0000256" key="4">
    <source>
        <dbReference type="ARBA" id="ARBA00023002"/>
    </source>
</evidence>
<comment type="caution">
    <text evidence="8">The sequence shown here is derived from an EMBL/GenBank/DDBJ whole genome shotgun (WGS) entry which is preliminary data.</text>
</comment>
<dbReference type="PANTHER" id="PTHR46206">
    <property type="entry name" value="CYTOCHROME P450"/>
    <property type="match status" value="1"/>
</dbReference>
<dbReference type="InterPro" id="IPR002403">
    <property type="entry name" value="Cyt_P450_E_grp-IV"/>
</dbReference>
<dbReference type="SUPFAM" id="SSF48264">
    <property type="entry name" value="Cytochrome P450"/>
    <property type="match status" value="1"/>
</dbReference>
<dbReference type="Pfam" id="PF00067">
    <property type="entry name" value="p450"/>
    <property type="match status" value="2"/>
</dbReference>
<feature type="binding site" description="axial binding residue" evidence="6">
    <location>
        <position position="415"/>
    </location>
    <ligand>
        <name>heme</name>
        <dbReference type="ChEBI" id="CHEBI:30413"/>
    </ligand>
    <ligandPart>
        <name>Fe</name>
        <dbReference type="ChEBI" id="CHEBI:18248"/>
    </ligandPart>
</feature>
<comment type="similarity">
    <text evidence="2">Belongs to the cytochrome P450 family.</text>
</comment>
<feature type="signal peptide" evidence="7">
    <location>
        <begin position="1"/>
        <end position="23"/>
    </location>
</feature>
<feature type="chain" id="PRO_5042104553" description="Cytochrome P450" evidence="7">
    <location>
        <begin position="24"/>
        <end position="475"/>
    </location>
</feature>
<accession>A0AAD9Z4K9</accession>
<dbReference type="GO" id="GO:0004497">
    <property type="term" value="F:monooxygenase activity"/>
    <property type="evidence" value="ECO:0007669"/>
    <property type="project" value="UniProtKB-KW"/>
</dbReference>
<evidence type="ECO:0000313" key="9">
    <source>
        <dbReference type="Proteomes" id="UP001276659"/>
    </source>
</evidence>
<gene>
    <name evidence="8" type="ORF">OEA41_009281</name>
</gene>
<evidence type="ECO:0008006" key="10">
    <source>
        <dbReference type="Google" id="ProtNLM"/>
    </source>
</evidence>
<dbReference type="EMBL" id="JASNWA010000009">
    <property type="protein sequence ID" value="KAK3169897.1"/>
    <property type="molecule type" value="Genomic_DNA"/>
</dbReference>
<evidence type="ECO:0000256" key="3">
    <source>
        <dbReference type="ARBA" id="ARBA00022723"/>
    </source>
</evidence>
<dbReference type="AlphaFoldDB" id="A0AAD9Z4K9"/>
<evidence type="ECO:0000256" key="6">
    <source>
        <dbReference type="PIRSR" id="PIRSR602403-1"/>
    </source>
</evidence>
<keyword evidence="3 6" id="KW-0479">Metal-binding</keyword>
<evidence type="ECO:0000256" key="1">
    <source>
        <dbReference type="ARBA" id="ARBA00001971"/>
    </source>
</evidence>
<dbReference type="Gene3D" id="1.10.630.10">
    <property type="entry name" value="Cytochrome P450"/>
    <property type="match status" value="1"/>
</dbReference>
<dbReference type="InterPro" id="IPR036396">
    <property type="entry name" value="Cyt_P450_sf"/>
</dbReference>
<dbReference type="InterPro" id="IPR001128">
    <property type="entry name" value="Cyt_P450"/>
</dbReference>
<dbReference type="GO" id="GO:0016705">
    <property type="term" value="F:oxidoreductase activity, acting on paired donors, with incorporation or reduction of molecular oxygen"/>
    <property type="evidence" value="ECO:0007669"/>
    <property type="project" value="InterPro"/>
</dbReference>
<keyword evidence="4" id="KW-0560">Oxidoreductase</keyword>
<proteinExistence type="inferred from homology"/>
<name>A0AAD9Z4K9_9LECA</name>
<dbReference type="GO" id="GO:0020037">
    <property type="term" value="F:heme binding"/>
    <property type="evidence" value="ECO:0007669"/>
    <property type="project" value="InterPro"/>
</dbReference>
<keyword evidence="6" id="KW-0349">Heme</keyword>
<keyword evidence="5 6" id="KW-0408">Iron</keyword>
<dbReference type="Proteomes" id="UP001276659">
    <property type="component" value="Unassembled WGS sequence"/>
</dbReference>
<keyword evidence="7" id="KW-0732">Signal</keyword>
<dbReference type="CDD" id="cd11041">
    <property type="entry name" value="CYP503A1-like"/>
    <property type="match status" value="1"/>
</dbReference>
<evidence type="ECO:0000313" key="8">
    <source>
        <dbReference type="EMBL" id="KAK3169897.1"/>
    </source>
</evidence>
<evidence type="ECO:0000256" key="7">
    <source>
        <dbReference type="SAM" id="SignalP"/>
    </source>
</evidence>
<dbReference type="GO" id="GO:0005506">
    <property type="term" value="F:iron ion binding"/>
    <property type="evidence" value="ECO:0007669"/>
    <property type="project" value="InterPro"/>
</dbReference>
<evidence type="ECO:0000256" key="5">
    <source>
        <dbReference type="ARBA" id="ARBA00023004"/>
    </source>
</evidence>
<protein>
    <recommendedName>
        <fullName evidence="10">Cytochrome P450</fullName>
    </recommendedName>
</protein>
<evidence type="ECO:0000256" key="2">
    <source>
        <dbReference type="ARBA" id="ARBA00010617"/>
    </source>
</evidence>
<keyword evidence="9" id="KW-1185">Reference proteome</keyword>
<dbReference type="PANTHER" id="PTHR46206:SF7">
    <property type="entry name" value="P450, PUTATIVE (EUROFUNG)-RELATED"/>
    <property type="match status" value="1"/>
</dbReference>
<sequence length="475" mass="52964">MKDLNLALMCLAVFALLATVAVRRKPKINATRIGIAPGPFCLYLPAAKRQFATNGHRLVEQGYMQLKNSNFVVQTQDMERLVIAPKFLSELRMLPESKLSHSAALVEKNLGFYSSVDTILESHQHSDVCRVQLTQNLPHLIPAMSDELDFAMSQFFDACNSEQFTAYPTYGCVLRPYPPALRPLLRPFLAPKSRMTGILANAQKVLIPAIEARQISKNTYNDLLQFLVETYKDGQPMPIILKLLVLTAAALHTSTMAAVNALYDICARPEYINSLRDEAHAALSTDGGSWQLSTIKQLKRLDSFLKESLRFTQPDTRKLFRRFREGEANFDSVGFNRKVLSSVKLSDGVTILPTGTFINMAAGPMSRDPTFYDEPNTFNGYRFYSPDGGAAQPPAHDFTGIEPGNVAWGSGRLTCPGRWYASAMNKLMVASLLVCYDIQFPEGQSTRPPSIYSDGTIMPSPTQEILFRERPVRAF</sequence>